<evidence type="ECO:0000313" key="8">
    <source>
        <dbReference type="EMBL" id="VAX18830.1"/>
    </source>
</evidence>
<dbReference type="HAMAP" id="MF_00093">
    <property type="entry name" value="Rel_fac_1"/>
    <property type="match status" value="1"/>
</dbReference>
<dbReference type="NCBIfam" id="TIGR00019">
    <property type="entry name" value="prfA"/>
    <property type="match status" value="1"/>
</dbReference>
<feature type="region of interest" description="Disordered" evidence="6">
    <location>
        <begin position="286"/>
        <end position="305"/>
    </location>
</feature>
<dbReference type="FunFam" id="3.30.160.20:FF:000004">
    <property type="entry name" value="Peptide chain release factor 1"/>
    <property type="match status" value="1"/>
</dbReference>
<dbReference type="Gene3D" id="3.30.70.1660">
    <property type="match status" value="1"/>
</dbReference>
<comment type="similarity">
    <text evidence="2">Belongs to the prokaryotic/mitochondrial release factor family.</text>
</comment>
<proteinExistence type="inferred from homology"/>
<dbReference type="InterPro" id="IPR005139">
    <property type="entry name" value="PCRF"/>
</dbReference>
<organism evidence="8">
    <name type="scientific">hydrothermal vent metagenome</name>
    <dbReference type="NCBI Taxonomy" id="652676"/>
    <lineage>
        <taxon>unclassified sequences</taxon>
        <taxon>metagenomes</taxon>
        <taxon>ecological metagenomes</taxon>
    </lineage>
</organism>
<dbReference type="FunFam" id="3.30.70.1660:FF:000004">
    <property type="entry name" value="Peptide chain release factor 1"/>
    <property type="match status" value="1"/>
</dbReference>
<protein>
    <submittedName>
        <fullName evidence="8">Peptide chain release factor 1</fullName>
    </submittedName>
</protein>
<evidence type="ECO:0000256" key="6">
    <source>
        <dbReference type="SAM" id="MobiDB-lite"/>
    </source>
</evidence>
<dbReference type="FunFam" id="3.30.70.1660:FF:000002">
    <property type="entry name" value="Peptide chain release factor 1"/>
    <property type="match status" value="1"/>
</dbReference>
<dbReference type="InterPro" id="IPR000352">
    <property type="entry name" value="Pep_chain_release_fac_I"/>
</dbReference>
<dbReference type="PANTHER" id="PTHR43804:SF7">
    <property type="entry name" value="LD18447P"/>
    <property type="match status" value="1"/>
</dbReference>
<dbReference type="Pfam" id="PF03462">
    <property type="entry name" value="PCRF"/>
    <property type="match status" value="1"/>
</dbReference>
<dbReference type="InterPro" id="IPR045853">
    <property type="entry name" value="Pep_chain_release_fac_I_sf"/>
</dbReference>
<dbReference type="Gene3D" id="6.10.140.1950">
    <property type="match status" value="1"/>
</dbReference>
<dbReference type="Pfam" id="PF00472">
    <property type="entry name" value="RF-1"/>
    <property type="match status" value="1"/>
</dbReference>
<keyword evidence="4" id="KW-0963">Cytoplasm</keyword>
<reference evidence="8" key="1">
    <citation type="submission" date="2018-06" db="EMBL/GenBank/DDBJ databases">
        <authorList>
            <person name="Zhirakovskaya E."/>
        </authorList>
    </citation>
    <scope>NUCLEOTIDE SEQUENCE</scope>
</reference>
<comment type="subcellular location">
    <subcellularLocation>
        <location evidence="1">Cytoplasm</location>
    </subcellularLocation>
</comment>
<keyword evidence="3" id="KW-0488">Methylation</keyword>
<dbReference type="InterPro" id="IPR050057">
    <property type="entry name" value="Prokaryotic/Mito_RF"/>
</dbReference>
<dbReference type="Gene3D" id="3.30.160.20">
    <property type="match status" value="1"/>
</dbReference>
<keyword evidence="5" id="KW-0648">Protein biosynthesis</keyword>
<dbReference type="PANTHER" id="PTHR43804">
    <property type="entry name" value="LD18447P"/>
    <property type="match status" value="1"/>
</dbReference>
<feature type="domain" description="Prokaryotic-type class I peptide chain release factors" evidence="7">
    <location>
        <begin position="226"/>
        <end position="242"/>
    </location>
</feature>
<sequence>MFAALDVIQKKFESLSEKMADPEVASNPAAYEKLAKEMADIRPIVTTYGEYRKLKENLDEAKGILSGETDKDLAGLAKEEVEELSPKIEKLREELRFMLLPKDPHDDKNIILEIRAGTGGEEAALFVASLYRMYSRYAERHNFKLEILSANETGIGGFKEIIATVIGKGAYSRLKFESGTHRVQRVPETEASGRIHTSACTVAIMPEANAVEVEIDENDLKIDVFRAGGHGGQSVNTTDSAVRITHIPTGVAVSMQDEKSQHKNRVKAMKVLMARLQDLKEREELAKRSETRKNQVGTGDRSGRIRTYNFPQKRITDHRINMTIYKLDYFLDGDMDELIEALAFASQEEALKYSGLEKAELEA</sequence>
<evidence type="ECO:0000256" key="3">
    <source>
        <dbReference type="ARBA" id="ARBA00022481"/>
    </source>
</evidence>
<evidence type="ECO:0000256" key="5">
    <source>
        <dbReference type="ARBA" id="ARBA00022917"/>
    </source>
</evidence>
<dbReference type="GO" id="GO:0016149">
    <property type="term" value="F:translation release factor activity, codon specific"/>
    <property type="evidence" value="ECO:0007669"/>
    <property type="project" value="InterPro"/>
</dbReference>
<dbReference type="EMBL" id="UOGE01000035">
    <property type="protein sequence ID" value="VAX18830.1"/>
    <property type="molecule type" value="Genomic_DNA"/>
</dbReference>
<dbReference type="AlphaFoldDB" id="A0A3B1C7I6"/>
<evidence type="ECO:0000256" key="4">
    <source>
        <dbReference type="ARBA" id="ARBA00022490"/>
    </source>
</evidence>
<dbReference type="GO" id="GO:0005829">
    <property type="term" value="C:cytosol"/>
    <property type="evidence" value="ECO:0007669"/>
    <property type="project" value="UniProtKB-ARBA"/>
</dbReference>
<gene>
    <name evidence="8" type="ORF">MNBD_NITROSPINAE02-2038</name>
</gene>
<dbReference type="SUPFAM" id="SSF75620">
    <property type="entry name" value="Release factor"/>
    <property type="match status" value="1"/>
</dbReference>
<evidence type="ECO:0000256" key="2">
    <source>
        <dbReference type="ARBA" id="ARBA00010835"/>
    </source>
</evidence>
<dbReference type="SMART" id="SM00937">
    <property type="entry name" value="PCRF"/>
    <property type="match status" value="1"/>
</dbReference>
<dbReference type="NCBIfam" id="NF001859">
    <property type="entry name" value="PRK00591.1"/>
    <property type="match status" value="1"/>
</dbReference>
<evidence type="ECO:0000259" key="7">
    <source>
        <dbReference type="PROSITE" id="PS00745"/>
    </source>
</evidence>
<accession>A0A3B1C7I6</accession>
<name>A0A3B1C7I6_9ZZZZ</name>
<dbReference type="PROSITE" id="PS00745">
    <property type="entry name" value="RF_PROK_I"/>
    <property type="match status" value="1"/>
</dbReference>
<dbReference type="InterPro" id="IPR004373">
    <property type="entry name" value="RF-1"/>
</dbReference>
<evidence type="ECO:0000256" key="1">
    <source>
        <dbReference type="ARBA" id="ARBA00004496"/>
    </source>
</evidence>